<dbReference type="Pfam" id="PF13827">
    <property type="entry name" value="DUF4189"/>
    <property type="match status" value="1"/>
</dbReference>
<evidence type="ECO:0000256" key="1">
    <source>
        <dbReference type="SAM" id="SignalP"/>
    </source>
</evidence>
<reference evidence="4" key="1">
    <citation type="journal article" date="2019" name="J. Anim. Genet.">
        <title>Description and whole genome sequencing of Eikenella exigua sp. nov., isolated from brain abscess and blood.</title>
        <authorList>
            <person name="Stormo K.A."/>
            <person name="Nygaard R.M."/>
            <person name="Bruvold T.S."/>
            <person name="Dimmen G."/>
            <person name="Lindemann P.C."/>
            <person name="Jordal S."/>
            <person name="Kommedal O."/>
        </authorList>
    </citation>
    <scope>NUCLEOTIDE SEQUENCE [LARGE SCALE GENOMIC DNA]</scope>
    <source>
        <strain evidence="4">PXX</strain>
    </source>
</reference>
<dbReference type="InterPro" id="IPR025240">
    <property type="entry name" value="DUF4189"/>
</dbReference>
<feature type="chain" id="PRO_5043690486" evidence="1">
    <location>
        <begin position="27"/>
        <end position="215"/>
    </location>
</feature>
<name>A0AAX1F7D1_9NEIS</name>
<accession>A0AAX1F7D1</accession>
<feature type="signal peptide" evidence="1">
    <location>
        <begin position="1"/>
        <end position="26"/>
    </location>
</feature>
<dbReference type="EMBL" id="CP038018">
    <property type="protein sequence ID" value="QED91815.1"/>
    <property type="molecule type" value="Genomic_DNA"/>
</dbReference>
<organism evidence="3 4">
    <name type="scientific">Eikenella exigua</name>
    <dbReference type="NCBI Taxonomy" id="2528037"/>
    <lineage>
        <taxon>Bacteria</taxon>
        <taxon>Pseudomonadati</taxon>
        <taxon>Pseudomonadota</taxon>
        <taxon>Betaproteobacteria</taxon>
        <taxon>Neisseriales</taxon>
        <taxon>Neisseriaceae</taxon>
        <taxon>Eikenella</taxon>
    </lineage>
</organism>
<evidence type="ECO:0000259" key="2">
    <source>
        <dbReference type="Pfam" id="PF13827"/>
    </source>
</evidence>
<sequence>MKQSMMNTAAGALAAVLLGSAGLAHANPYPVGSQQWHNYNGAMQSEADRIQRERNAVRQQPINRGPTAAEIRAWQQREAEVQARIARFRATPYWMALAWDFNNRGVSWPGGYLSKERAVEEALKQCVSSNCQVFATFSNTCAVLVKATDNPRSINDLFLATNDNDVIAAKQAMNACQAVHGVRNDRCFYTGTRTGKGANGTAFCVGYDHGIYNQR</sequence>
<keyword evidence="1" id="KW-0732">Signal</keyword>
<evidence type="ECO:0000313" key="3">
    <source>
        <dbReference type="EMBL" id="QED91815.1"/>
    </source>
</evidence>
<keyword evidence="4" id="KW-1185">Reference proteome</keyword>
<evidence type="ECO:0000313" key="4">
    <source>
        <dbReference type="Proteomes" id="UP000326695"/>
    </source>
</evidence>
<feature type="domain" description="DUF4189" evidence="2">
    <location>
        <begin position="94"/>
        <end position="180"/>
    </location>
</feature>
<proteinExistence type="predicted"/>
<protein>
    <submittedName>
        <fullName evidence="3">DUF4189 domain-containing protein</fullName>
    </submittedName>
</protein>
<gene>
    <name evidence="3" type="ORF">EZJ17_03595</name>
</gene>
<dbReference type="RefSeq" id="WP_151086128.1">
    <property type="nucleotide sequence ID" value="NZ_CP038018.1"/>
</dbReference>
<dbReference type="AlphaFoldDB" id="A0AAX1F7D1"/>
<dbReference type="KEGG" id="eex:EZJ17_03595"/>
<dbReference type="Proteomes" id="UP000326695">
    <property type="component" value="Chromosome"/>
</dbReference>